<dbReference type="HOGENOM" id="CLU_125584_0_0_1"/>
<reference evidence="3" key="2">
    <citation type="submission" date="2015-01" db="EMBL/GenBank/DDBJ databases">
        <title>Evolutionary Origins and Diversification of the Mycorrhizal Mutualists.</title>
        <authorList>
            <consortium name="DOE Joint Genome Institute"/>
            <consortium name="Mycorrhizal Genomics Consortium"/>
            <person name="Kohler A."/>
            <person name="Kuo A."/>
            <person name="Nagy L.G."/>
            <person name="Floudas D."/>
            <person name="Copeland A."/>
            <person name="Barry K.W."/>
            <person name="Cichocki N."/>
            <person name="Veneault-Fourrey C."/>
            <person name="LaButti K."/>
            <person name="Lindquist E.A."/>
            <person name="Lipzen A."/>
            <person name="Lundell T."/>
            <person name="Morin E."/>
            <person name="Murat C."/>
            <person name="Riley R."/>
            <person name="Ohm R."/>
            <person name="Sun H."/>
            <person name="Tunlid A."/>
            <person name="Henrissat B."/>
            <person name="Grigoriev I.V."/>
            <person name="Hibbett D.S."/>
            <person name="Martin F."/>
        </authorList>
    </citation>
    <scope>NUCLEOTIDE SEQUENCE [LARGE SCALE GENOMIC DNA]</scope>
    <source>
        <strain evidence="3">Ve08.2h10</strain>
    </source>
</reference>
<dbReference type="Proteomes" id="UP000054538">
    <property type="component" value="Unassembled WGS sequence"/>
</dbReference>
<reference evidence="2 3" key="1">
    <citation type="submission" date="2014-04" db="EMBL/GenBank/DDBJ databases">
        <authorList>
            <consortium name="DOE Joint Genome Institute"/>
            <person name="Kuo A."/>
            <person name="Kohler A."/>
            <person name="Jargeat P."/>
            <person name="Nagy L.G."/>
            <person name="Floudas D."/>
            <person name="Copeland A."/>
            <person name="Barry K.W."/>
            <person name="Cichocki N."/>
            <person name="Veneault-Fourrey C."/>
            <person name="LaButti K."/>
            <person name="Lindquist E.A."/>
            <person name="Lipzen A."/>
            <person name="Lundell T."/>
            <person name="Morin E."/>
            <person name="Murat C."/>
            <person name="Sun H."/>
            <person name="Tunlid A."/>
            <person name="Henrissat B."/>
            <person name="Grigoriev I.V."/>
            <person name="Hibbett D.S."/>
            <person name="Martin F."/>
            <person name="Nordberg H.P."/>
            <person name="Cantor M.N."/>
            <person name="Hua S.X."/>
        </authorList>
    </citation>
    <scope>NUCLEOTIDE SEQUENCE [LARGE SCALE GENOMIC DNA]</scope>
    <source>
        <strain evidence="2 3">Ve08.2h10</strain>
    </source>
</reference>
<evidence type="ECO:0000313" key="3">
    <source>
        <dbReference type="Proteomes" id="UP000054538"/>
    </source>
</evidence>
<sequence>MKSLGCSSYTELGFEDVVEGRQKFQCGLNQLSDMVVRKAYEAKMATKICILDCLSLTQSEIYAQEKQVDFLHAIQGEANEELSATDEELDCIKGVLADRGIAVEDHMTFKHAVYSDDLIALTIANMQLHQISLVLGRCTGNNSDETSDSELSNKDVADDQASDSESSDGDVADDLEYKD</sequence>
<feature type="region of interest" description="Disordered" evidence="1">
    <location>
        <begin position="142"/>
        <end position="179"/>
    </location>
</feature>
<accession>A0A0D0CU86</accession>
<dbReference type="InParanoid" id="A0A0D0CU86"/>
<dbReference type="AlphaFoldDB" id="A0A0D0CU86"/>
<evidence type="ECO:0000313" key="2">
    <source>
        <dbReference type="EMBL" id="KIK74666.1"/>
    </source>
</evidence>
<evidence type="ECO:0000256" key="1">
    <source>
        <dbReference type="SAM" id="MobiDB-lite"/>
    </source>
</evidence>
<gene>
    <name evidence="2" type="ORF">PAXRUDRAFT_19646</name>
</gene>
<name>A0A0D0CU86_9AGAM</name>
<organism evidence="2 3">
    <name type="scientific">Paxillus rubicundulus Ve08.2h10</name>
    <dbReference type="NCBI Taxonomy" id="930991"/>
    <lineage>
        <taxon>Eukaryota</taxon>
        <taxon>Fungi</taxon>
        <taxon>Dikarya</taxon>
        <taxon>Basidiomycota</taxon>
        <taxon>Agaricomycotina</taxon>
        <taxon>Agaricomycetes</taxon>
        <taxon>Agaricomycetidae</taxon>
        <taxon>Boletales</taxon>
        <taxon>Paxilineae</taxon>
        <taxon>Paxillaceae</taxon>
        <taxon>Paxillus</taxon>
    </lineage>
</organism>
<dbReference type="EMBL" id="KN828656">
    <property type="protein sequence ID" value="KIK74666.1"/>
    <property type="molecule type" value="Genomic_DNA"/>
</dbReference>
<feature type="compositionally biased region" description="Acidic residues" evidence="1">
    <location>
        <begin position="158"/>
        <end position="179"/>
    </location>
</feature>
<proteinExistence type="predicted"/>
<dbReference type="OrthoDB" id="2690645at2759"/>
<protein>
    <submittedName>
        <fullName evidence="2">Uncharacterized protein</fullName>
    </submittedName>
</protein>
<keyword evidence="3" id="KW-1185">Reference proteome</keyword>